<dbReference type="Pfam" id="PF02452">
    <property type="entry name" value="PemK_toxin"/>
    <property type="match status" value="1"/>
</dbReference>
<proteinExistence type="predicted"/>
<dbReference type="Gene3D" id="2.30.30.110">
    <property type="match status" value="1"/>
</dbReference>
<accession>A0A484HDZ2</accession>
<dbReference type="AlphaFoldDB" id="A0A484HDZ2"/>
<dbReference type="InterPro" id="IPR003477">
    <property type="entry name" value="PemK-like"/>
</dbReference>
<name>A0A484HDZ2_9BACT</name>
<organism evidence="1">
    <name type="scientific">uncultured Desulfobacteraceae bacterium</name>
    <dbReference type="NCBI Taxonomy" id="218296"/>
    <lineage>
        <taxon>Bacteria</taxon>
        <taxon>Pseudomonadati</taxon>
        <taxon>Thermodesulfobacteriota</taxon>
        <taxon>Desulfobacteria</taxon>
        <taxon>Desulfobacterales</taxon>
        <taxon>Desulfobacteraceae</taxon>
        <taxon>environmental samples</taxon>
    </lineage>
</organism>
<dbReference type="PANTHER" id="PTHR33988:SF2">
    <property type="entry name" value="ENDORIBONUCLEASE MAZF"/>
    <property type="match status" value="1"/>
</dbReference>
<dbReference type="InterPro" id="IPR011067">
    <property type="entry name" value="Plasmid_toxin/cell-grow_inhib"/>
</dbReference>
<sequence length="110" mass="12596">MKRGELYRVRRPSSNDPKKFRVFVIVSRQILIDSRFSTAICAPVYTTYDNLSTQVPIGINEGLKHDSSIHCDELMSLPKSMLTHYVGKLPSEKSRLLDRALIIALQLYNE</sequence>
<dbReference type="GO" id="GO:0016075">
    <property type="term" value="P:rRNA catabolic process"/>
    <property type="evidence" value="ECO:0007669"/>
    <property type="project" value="TreeGrafter"/>
</dbReference>
<protein>
    <submittedName>
        <fullName evidence="1">Transcriptional modulator of MazE/toxin, MazF</fullName>
    </submittedName>
</protein>
<evidence type="ECO:0000313" key="1">
    <source>
        <dbReference type="EMBL" id="VEN73416.1"/>
    </source>
</evidence>
<gene>
    <name evidence="1" type="ORF">EPICR_170032</name>
</gene>
<dbReference type="SUPFAM" id="SSF50118">
    <property type="entry name" value="Cell growth inhibitor/plasmid maintenance toxic component"/>
    <property type="match status" value="1"/>
</dbReference>
<dbReference type="GO" id="GO:0006402">
    <property type="term" value="P:mRNA catabolic process"/>
    <property type="evidence" value="ECO:0007669"/>
    <property type="project" value="TreeGrafter"/>
</dbReference>
<reference evidence="1" key="1">
    <citation type="submission" date="2019-01" db="EMBL/GenBank/DDBJ databases">
        <authorList>
            <consortium name="Genoscope - CEA"/>
            <person name="William W."/>
        </authorList>
    </citation>
    <scope>NUCLEOTIDE SEQUENCE</scope>
    <source>
        <strain evidence="1">CR-1</strain>
    </source>
</reference>
<dbReference type="PANTHER" id="PTHR33988">
    <property type="entry name" value="ENDORIBONUCLEASE MAZF-RELATED"/>
    <property type="match status" value="1"/>
</dbReference>
<dbReference type="GO" id="GO:0003677">
    <property type="term" value="F:DNA binding"/>
    <property type="evidence" value="ECO:0007669"/>
    <property type="project" value="InterPro"/>
</dbReference>
<dbReference type="EMBL" id="CAACVI010000009">
    <property type="protein sequence ID" value="VEN73416.1"/>
    <property type="molecule type" value="Genomic_DNA"/>
</dbReference>
<dbReference type="GO" id="GO:0004521">
    <property type="term" value="F:RNA endonuclease activity"/>
    <property type="evidence" value="ECO:0007669"/>
    <property type="project" value="TreeGrafter"/>
</dbReference>